<dbReference type="PANTHER" id="PTHR37951">
    <property type="entry name" value="CYTOPLASMIC PROTEIN-RELATED"/>
    <property type="match status" value="1"/>
</dbReference>
<dbReference type="AlphaFoldDB" id="A0A1I7DXB7"/>
<dbReference type="InterPro" id="IPR010657">
    <property type="entry name" value="ImpA_N"/>
</dbReference>
<dbReference type="PANTHER" id="PTHR37951:SF1">
    <property type="entry name" value="TYPE VI SECRETION SYSTEM COMPONENT TSSA1"/>
    <property type="match status" value="1"/>
</dbReference>
<evidence type="ECO:0000313" key="3">
    <source>
        <dbReference type="Proteomes" id="UP000199187"/>
    </source>
</evidence>
<protein>
    <submittedName>
        <fullName evidence="2">Type VI secretion system protein ImpA</fullName>
    </submittedName>
</protein>
<dbReference type="OrthoDB" id="9771118at2"/>
<evidence type="ECO:0000313" key="2">
    <source>
        <dbReference type="EMBL" id="SFU16327.1"/>
    </source>
</evidence>
<organism evidence="2 3">
    <name type="scientific">Kosakonia arachidis</name>
    <dbReference type="NCBI Taxonomy" id="551989"/>
    <lineage>
        <taxon>Bacteria</taxon>
        <taxon>Pseudomonadati</taxon>
        <taxon>Pseudomonadota</taxon>
        <taxon>Gammaproteobacteria</taxon>
        <taxon>Enterobacterales</taxon>
        <taxon>Enterobacteriaceae</taxon>
        <taxon>Kosakonia</taxon>
    </lineage>
</organism>
<gene>
    <name evidence="2" type="ORF">SAMN05192562_107132</name>
</gene>
<evidence type="ECO:0000259" key="1">
    <source>
        <dbReference type="Pfam" id="PF06812"/>
    </source>
</evidence>
<dbReference type="RefSeq" id="WP_090125415.1">
    <property type="nucleotide sequence ID" value="NZ_CP045300.1"/>
</dbReference>
<dbReference type="EMBL" id="FPAU01000007">
    <property type="protein sequence ID" value="SFU16327.1"/>
    <property type="molecule type" value="Genomic_DNA"/>
</dbReference>
<feature type="domain" description="ImpA N-terminal" evidence="1">
    <location>
        <begin position="11"/>
        <end position="134"/>
    </location>
</feature>
<accession>A0A1I7DXB7</accession>
<dbReference type="Pfam" id="PF06812">
    <property type="entry name" value="ImpA_N"/>
    <property type="match status" value="1"/>
</dbReference>
<dbReference type="InterPro" id="IPR017740">
    <property type="entry name" value="TssA-like"/>
</dbReference>
<proteinExistence type="predicted"/>
<name>A0A1I7DXB7_9ENTR</name>
<reference evidence="3" key="1">
    <citation type="submission" date="2016-10" db="EMBL/GenBank/DDBJ databases">
        <authorList>
            <person name="Varghese N."/>
            <person name="Submissions S."/>
        </authorList>
    </citation>
    <scope>NUCLEOTIDE SEQUENCE [LARGE SCALE GENOMIC DNA]</scope>
    <source>
        <strain evidence="3">Ah-143</strain>
    </source>
</reference>
<dbReference type="NCBIfam" id="TIGR03363">
    <property type="entry name" value="VI_chp_8"/>
    <property type="match status" value="1"/>
</dbReference>
<sequence length="350" mass="39304">MTLVADIAPLLAPISPENPAGENLEYELLFDTIRSARESDPDYLPEGGWSVSEPRKADWKKVRTLSEKALTEQSKDLQLACWLVESRCHLQGLAGLCSGLDFLCAFLQQFWFQCWPSLEEDGVLARRSRLSRLDRDISMQLIHQPLLPQQMTSLATWREIQVFEQKAANHPDSREELIKQKGDLSMISFDRLATQFSAHDISQQLALTKQLATVLRQCEACYASLSEDQEGDVFVLIRQTLAEVTDYLQRLAQRAVPLAANVPADGAGDAPPATTSSFATSQVMNREQAINQMLAIAAWFRQTEPSSPVPFLMDRAARWANMTLTEWLEEMLTDDTSLHAIHNVLTGQTQ</sequence>
<dbReference type="Proteomes" id="UP000199187">
    <property type="component" value="Unassembled WGS sequence"/>
</dbReference>
<keyword evidence="3" id="KW-1185">Reference proteome</keyword>